<reference evidence="5" key="1">
    <citation type="journal article" date="2021" name="Nat. Commun.">
        <title>Genetic determinants of endophytism in the Arabidopsis root mycobiome.</title>
        <authorList>
            <person name="Mesny F."/>
            <person name="Miyauchi S."/>
            <person name="Thiergart T."/>
            <person name="Pickel B."/>
            <person name="Atanasova L."/>
            <person name="Karlsson M."/>
            <person name="Huettel B."/>
            <person name="Barry K.W."/>
            <person name="Haridas S."/>
            <person name="Chen C."/>
            <person name="Bauer D."/>
            <person name="Andreopoulos W."/>
            <person name="Pangilinan J."/>
            <person name="LaButti K."/>
            <person name="Riley R."/>
            <person name="Lipzen A."/>
            <person name="Clum A."/>
            <person name="Drula E."/>
            <person name="Henrissat B."/>
            <person name="Kohler A."/>
            <person name="Grigoriev I.V."/>
            <person name="Martin F.M."/>
            <person name="Hacquard S."/>
        </authorList>
    </citation>
    <scope>NUCLEOTIDE SEQUENCE</scope>
    <source>
        <strain evidence="5">MPI-SDFR-AT-0073</strain>
    </source>
</reference>
<accession>A0A9P8RF57</accession>
<protein>
    <recommendedName>
        <fullName evidence="4">Glucose-methanol-choline oxidoreductase N-terminal domain-containing protein</fullName>
    </recommendedName>
</protein>
<keyword evidence="3" id="KW-0274">FAD</keyword>
<evidence type="ECO:0000313" key="5">
    <source>
        <dbReference type="EMBL" id="KAH6643472.1"/>
    </source>
</evidence>
<dbReference type="Pfam" id="PF00732">
    <property type="entry name" value="GMC_oxred_N"/>
    <property type="match status" value="1"/>
</dbReference>
<dbReference type="PANTHER" id="PTHR11552">
    <property type="entry name" value="GLUCOSE-METHANOL-CHOLINE GMC OXIDOREDUCTASE"/>
    <property type="match status" value="1"/>
</dbReference>
<dbReference type="PANTHER" id="PTHR11552:SF138">
    <property type="entry name" value="DEHYDROGENASE PKFF-RELATED"/>
    <property type="match status" value="1"/>
</dbReference>
<dbReference type="GeneID" id="70134161"/>
<dbReference type="PROSITE" id="PS00624">
    <property type="entry name" value="GMC_OXRED_2"/>
    <property type="match status" value="1"/>
</dbReference>
<evidence type="ECO:0000256" key="3">
    <source>
        <dbReference type="PIRSR" id="PIRSR000137-2"/>
    </source>
</evidence>
<dbReference type="EMBL" id="JAGPXC010000013">
    <property type="protein sequence ID" value="KAH6643472.1"/>
    <property type="molecule type" value="Genomic_DNA"/>
</dbReference>
<dbReference type="GO" id="GO:0016614">
    <property type="term" value="F:oxidoreductase activity, acting on CH-OH group of donors"/>
    <property type="evidence" value="ECO:0007669"/>
    <property type="project" value="InterPro"/>
</dbReference>
<name>A0A9P8RF57_9PEZI</name>
<dbReference type="SUPFAM" id="SSF54373">
    <property type="entry name" value="FAD-linked reductases, C-terminal domain"/>
    <property type="match status" value="1"/>
</dbReference>
<keyword evidence="3" id="KW-0285">Flavoprotein</keyword>
<dbReference type="OrthoDB" id="269227at2759"/>
<dbReference type="SUPFAM" id="SSF51905">
    <property type="entry name" value="FAD/NAD(P)-binding domain"/>
    <property type="match status" value="1"/>
</dbReference>
<dbReference type="AlphaFoldDB" id="A0A9P8RF57"/>
<comment type="similarity">
    <text evidence="1">Belongs to the GMC oxidoreductase family.</text>
</comment>
<organism evidence="5 6">
    <name type="scientific">Truncatella angustata</name>
    <dbReference type="NCBI Taxonomy" id="152316"/>
    <lineage>
        <taxon>Eukaryota</taxon>
        <taxon>Fungi</taxon>
        <taxon>Dikarya</taxon>
        <taxon>Ascomycota</taxon>
        <taxon>Pezizomycotina</taxon>
        <taxon>Sordariomycetes</taxon>
        <taxon>Xylariomycetidae</taxon>
        <taxon>Amphisphaeriales</taxon>
        <taxon>Sporocadaceae</taxon>
        <taxon>Truncatella</taxon>
    </lineage>
</organism>
<dbReference type="RefSeq" id="XP_045951402.1">
    <property type="nucleotide sequence ID" value="XM_046105270.1"/>
</dbReference>
<evidence type="ECO:0000256" key="1">
    <source>
        <dbReference type="ARBA" id="ARBA00010790"/>
    </source>
</evidence>
<comment type="cofactor">
    <cofactor evidence="3">
        <name>FAD</name>
        <dbReference type="ChEBI" id="CHEBI:57692"/>
    </cofactor>
</comment>
<evidence type="ECO:0000259" key="4">
    <source>
        <dbReference type="PROSITE" id="PS00624"/>
    </source>
</evidence>
<dbReference type="PIRSF" id="PIRSF000137">
    <property type="entry name" value="Alcohol_oxidase"/>
    <property type="match status" value="1"/>
</dbReference>
<dbReference type="InterPro" id="IPR036188">
    <property type="entry name" value="FAD/NAD-bd_sf"/>
</dbReference>
<dbReference type="Pfam" id="PF05199">
    <property type="entry name" value="GMC_oxred_C"/>
    <property type="match status" value="1"/>
</dbReference>
<keyword evidence="2" id="KW-0325">Glycoprotein</keyword>
<feature type="binding site" evidence="3">
    <location>
        <begin position="456"/>
        <end position="457"/>
    </location>
    <ligand>
        <name>FAD</name>
        <dbReference type="ChEBI" id="CHEBI:57692"/>
    </ligand>
</feature>
<proteinExistence type="inferred from homology"/>
<evidence type="ECO:0000313" key="6">
    <source>
        <dbReference type="Proteomes" id="UP000758603"/>
    </source>
</evidence>
<dbReference type="Gene3D" id="3.30.560.10">
    <property type="entry name" value="Glucose Oxidase, domain 3"/>
    <property type="match status" value="1"/>
</dbReference>
<dbReference type="GO" id="GO:0050660">
    <property type="term" value="F:flavin adenine dinucleotide binding"/>
    <property type="evidence" value="ECO:0007669"/>
    <property type="project" value="InterPro"/>
</dbReference>
<keyword evidence="6" id="KW-1185">Reference proteome</keyword>
<evidence type="ECO:0000256" key="2">
    <source>
        <dbReference type="ARBA" id="ARBA00023180"/>
    </source>
</evidence>
<dbReference type="InterPro" id="IPR007867">
    <property type="entry name" value="GMC_OxRtase_C"/>
</dbReference>
<gene>
    <name evidence="5" type="ORF">BKA67DRAFT_596203</name>
</gene>
<comment type="caution">
    <text evidence="5">The sequence shown here is derived from an EMBL/GenBank/DDBJ whole genome shotgun (WGS) entry which is preliminary data.</text>
</comment>
<dbReference type="GO" id="GO:0044550">
    <property type="term" value="P:secondary metabolite biosynthetic process"/>
    <property type="evidence" value="ECO:0007669"/>
    <property type="project" value="TreeGrafter"/>
</dbReference>
<dbReference type="Proteomes" id="UP000758603">
    <property type="component" value="Unassembled WGS sequence"/>
</dbReference>
<sequence length="513" mass="55528">MFEDVTITDFNTLGDHFGYPSFANATYDYVVVGGGTVGLTVAARLAEAGEMDNGNLSTMPGTAAYFVGTDPGERNPLIDWDYRTERLGGRRILYNSGKTFSGGSARNYMIYDRGTTGSYAKWADDVGDKSYELPNFLPYFKTSVRFDGANNDLRASNSSINASASTFGTADPGSWAKLALAELRLHELQEFVSGNLLGYQYASQTIDGASQTRSSAETANLRSAIRDNSQLQLYKATLAKRILFDDNKAARGVLVDRVEVIISAGAHRSPQLLMVSGVGPRELLRALEADQPFFGPSYPVSLRTHSALSNPAFMAEQFINYRESRTGYLTNPGSDFLAFEHAFYGMGRDTLVDHAFTPIDGRHYVSVLPTIVATFSRGNVSINSTDTAVNPIIHPNLLSDPRDREIAVAAFKRARQIANTAALAPVRDGDEVYPGPAVQTDSEILENIMVSTAPIWHAAGTCKMGRATDSMAVVDAQARVYGTTGLRVVDASVFPLLVPYALAEKIAAATLRG</sequence>
<feature type="domain" description="Glucose-methanol-choline oxidoreductase N-terminal" evidence="4">
    <location>
        <begin position="265"/>
        <end position="279"/>
    </location>
</feature>
<dbReference type="InterPro" id="IPR000172">
    <property type="entry name" value="GMC_OxRdtase_N"/>
</dbReference>
<dbReference type="Gene3D" id="3.50.50.60">
    <property type="entry name" value="FAD/NAD(P)-binding domain"/>
    <property type="match status" value="1"/>
</dbReference>
<dbReference type="InterPro" id="IPR012132">
    <property type="entry name" value="GMC_OxRdtase"/>
</dbReference>